<feature type="non-terminal residue" evidence="12">
    <location>
        <position position="329"/>
    </location>
</feature>
<keyword evidence="4" id="KW-0507">mRNA processing</keyword>
<dbReference type="SUPFAM" id="SSF81631">
    <property type="entry name" value="PAP/OAS1 substrate-binding domain"/>
    <property type="match status" value="1"/>
</dbReference>
<evidence type="ECO:0000256" key="8">
    <source>
        <dbReference type="ARBA" id="ARBA00023242"/>
    </source>
</evidence>
<evidence type="ECO:0000313" key="13">
    <source>
        <dbReference type="Proteomes" id="UP000605970"/>
    </source>
</evidence>
<keyword evidence="8" id="KW-0539">Nucleus</keyword>
<dbReference type="AlphaFoldDB" id="A0A8S9ZS12"/>
<protein>
    <recommendedName>
        <fullName evidence="3">polynucleotide adenylyltransferase</fullName>
        <ecNumber evidence="3">2.7.7.19</ecNumber>
    </recommendedName>
</protein>
<dbReference type="GO" id="GO:0005524">
    <property type="term" value="F:ATP binding"/>
    <property type="evidence" value="ECO:0007669"/>
    <property type="project" value="UniProtKB-KW"/>
</dbReference>
<evidence type="ECO:0000256" key="5">
    <source>
        <dbReference type="ARBA" id="ARBA00022679"/>
    </source>
</evidence>
<comment type="caution">
    <text evidence="12">The sequence shown here is derived from an EMBL/GenBank/DDBJ whole genome shotgun (WGS) entry which is preliminary data.</text>
</comment>
<feature type="domain" description="Poly(A) polymerase central" evidence="11">
    <location>
        <begin position="66"/>
        <end position="233"/>
    </location>
</feature>
<evidence type="ECO:0000256" key="4">
    <source>
        <dbReference type="ARBA" id="ARBA00022664"/>
    </source>
</evidence>
<evidence type="ECO:0000259" key="11">
    <source>
        <dbReference type="Pfam" id="PF04928"/>
    </source>
</evidence>
<keyword evidence="13" id="KW-1185">Reference proteome</keyword>
<dbReference type="GO" id="GO:1990817">
    <property type="term" value="F:poly(A) RNA polymerase activity"/>
    <property type="evidence" value="ECO:0007669"/>
    <property type="project" value="UniProtKB-EC"/>
</dbReference>
<comment type="catalytic activity">
    <reaction evidence="9">
        <text>RNA(n) + ATP = RNA(n)-3'-adenine ribonucleotide + diphosphate</text>
        <dbReference type="Rhea" id="RHEA:11332"/>
        <dbReference type="Rhea" id="RHEA-COMP:14527"/>
        <dbReference type="Rhea" id="RHEA-COMP:17347"/>
        <dbReference type="ChEBI" id="CHEBI:30616"/>
        <dbReference type="ChEBI" id="CHEBI:33019"/>
        <dbReference type="ChEBI" id="CHEBI:140395"/>
        <dbReference type="ChEBI" id="CHEBI:173115"/>
        <dbReference type="EC" id="2.7.7.19"/>
    </reaction>
</comment>
<feature type="region of interest" description="Disordered" evidence="10">
    <location>
        <begin position="161"/>
        <end position="182"/>
    </location>
</feature>
<evidence type="ECO:0000256" key="2">
    <source>
        <dbReference type="ARBA" id="ARBA00010912"/>
    </source>
</evidence>
<comment type="subcellular location">
    <subcellularLocation>
        <location evidence="1">Nucleus</location>
    </subcellularLocation>
</comment>
<evidence type="ECO:0000256" key="9">
    <source>
        <dbReference type="ARBA" id="ARBA00048830"/>
    </source>
</evidence>
<sequence length="329" mass="39042">MLEFKINEIDVDLIYAQIPFQNIPKNFDILNNEIISKNKEKRSIYGLAYLRSLLKIVEITQNKDLFVSLMRILKIWLKNRLIYSNIAGYLSGASLAVMSAKICQIYPNATLTFALKQFFIIYRLWGWPQPLLIQKLDDTNNEFKNTLEFVEPWNLKKEISEIDNDSEDSNDEIEEENDKLEGNNGNIMSVIMPGFPEQNTTYNVNKFTFKIINKEIKRAYKILQKMNYNDEKNIQLILNELIEKINWETSYEHFILILCKNEEKNYCDKQKVFLRTYLYNWENDKNNLIKESHYLINVEKDVYCNFENKSDSLIICKLWIIGINLNSEM</sequence>
<comment type="similarity">
    <text evidence="2">Belongs to the poly(A) polymerase family.</text>
</comment>
<evidence type="ECO:0000256" key="10">
    <source>
        <dbReference type="SAM" id="MobiDB-lite"/>
    </source>
</evidence>
<dbReference type="GO" id="GO:0005634">
    <property type="term" value="C:nucleus"/>
    <property type="evidence" value="ECO:0007669"/>
    <property type="project" value="UniProtKB-SubCell"/>
</dbReference>
<accession>A0A8S9ZS12</accession>
<gene>
    <name evidence="12" type="ORF">Mgra_00004649</name>
</gene>
<keyword evidence="5" id="KW-0808">Transferase</keyword>
<dbReference type="Gene3D" id="1.10.1410.10">
    <property type="match status" value="1"/>
</dbReference>
<dbReference type="Pfam" id="PF04928">
    <property type="entry name" value="PAP_central"/>
    <property type="match status" value="1"/>
</dbReference>
<evidence type="ECO:0000256" key="7">
    <source>
        <dbReference type="ARBA" id="ARBA00022840"/>
    </source>
</evidence>
<reference evidence="12" key="1">
    <citation type="journal article" date="2020" name="Ecol. Evol.">
        <title>Genome structure and content of the rice root-knot nematode (Meloidogyne graminicola).</title>
        <authorList>
            <person name="Phan N.T."/>
            <person name="Danchin E.G.J."/>
            <person name="Klopp C."/>
            <person name="Perfus-Barbeoch L."/>
            <person name="Kozlowski D.K."/>
            <person name="Koutsovoulos G.D."/>
            <person name="Lopez-Roques C."/>
            <person name="Bouchez O."/>
            <person name="Zahm M."/>
            <person name="Besnard G."/>
            <person name="Bellafiore S."/>
        </authorList>
    </citation>
    <scope>NUCLEOTIDE SEQUENCE</scope>
    <source>
        <strain evidence="12">VN-18</strain>
    </source>
</reference>
<evidence type="ECO:0000256" key="6">
    <source>
        <dbReference type="ARBA" id="ARBA00022741"/>
    </source>
</evidence>
<evidence type="ECO:0000256" key="3">
    <source>
        <dbReference type="ARBA" id="ARBA00012388"/>
    </source>
</evidence>
<evidence type="ECO:0000313" key="12">
    <source>
        <dbReference type="EMBL" id="KAF7635929.1"/>
    </source>
</evidence>
<dbReference type="PANTHER" id="PTHR10682">
    <property type="entry name" value="POLY A POLYMERASE"/>
    <property type="match status" value="1"/>
</dbReference>
<dbReference type="PANTHER" id="PTHR10682:SF10">
    <property type="entry name" value="POLYNUCLEOTIDE ADENYLYLTRANSFERASE"/>
    <property type="match status" value="1"/>
</dbReference>
<dbReference type="Proteomes" id="UP000605970">
    <property type="component" value="Unassembled WGS sequence"/>
</dbReference>
<dbReference type="EC" id="2.7.7.19" evidence="3"/>
<name>A0A8S9ZS12_9BILA</name>
<dbReference type="EMBL" id="JABEBT010000036">
    <property type="protein sequence ID" value="KAF7635929.1"/>
    <property type="molecule type" value="Genomic_DNA"/>
</dbReference>
<proteinExistence type="inferred from homology"/>
<feature type="compositionally biased region" description="Acidic residues" evidence="10">
    <location>
        <begin position="161"/>
        <end position="178"/>
    </location>
</feature>
<dbReference type="InterPro" id="IPR007012">
    <property type="entry name" value="PolA_pol_cen_dom"/>
</dbReference>
<keyword evidence="7" id="KW-0067">ATP-binding</keyword>
<dbReference type="OrthoDB" id="412748at2759"/>
<keyword evidence="6" id="KW-0547">Nucleotide-binding</keyword>
<organism evidence="12 13">
    <name type="scientific">Meloidogyne graminicola</name>
    <dbReference type="NCBI Taxonomy" id="189291"/>
    <lineage>
        <taxon>Eukaryota</taxon>
        <taxon>Metazoa</taxon>
        <taxon>Ecdysozoa</taxon>
        <taxon>Nematoda</taxon>
        <taxon>Chromadorea</taxon>
        <taxon>Rhabditida</taxon>
        <taxon>Tylenchina</taxon>
        <taxon>Tylenchomorpha</taxon>
        <taxon>Tylenchoidea</taxon>
        <taxon>Meloidogynidae</taxon>
        <taxon>Meloidogyninae</taxon>
        <taxon>Meloidogyne</taxon>
    </lineage>
</organism>
<evidence type="ECO:0000256" key="1">
    <source>
        <dbReference type="ARBA" id="ARBA00004123"/>
    </source>
</evidence>
<dbReference type="GO" id="GO:0006397">
    <property type="term" value="P:mRNA processing"/>
    <property type="evidence" value="ECO:0007669"/>
    <property type="project" value="UniProtKB-KW"/>
</dbReference>